<organism evidence="3 4">
    <name type="scientific">Paenibacillus gyeongsangnamensis</name>
    <dbReference type="NCBI Taxonomy" id="3388067"/>
    <lineage>
        <taxon>Bacteria</taxon>
        <taxon>Bacillati</taxon>
        <taxon>Bacillota</taxon>
        <taxon>Bacilli</taxon>
        <taxon>Bacillales</taxon>
        <taxon>Paenibacillaceae</taxon>
        <taxon>Paenibacillus</taxon>
    </lineage>
</organism>
<keyword evidence="1" id="KW-0732">Signal</keyword>
<feature type="chain" id="PRO_5045213842" evidence="1">
    <location>
        <begin position="19"/>
        <end position="275"/>
    </location>
</feature>
<dbReference type="Pfam" id="PF01522">
    <property type="entry name" value="Polysacc_deac_1"/>
    <property type="match status" value="1"/>
</dbReference>
<gene>
    <name evidence="3" type="ORF">O9H85_07430</name>
</gene>
<name>A0ABT4Q6D0_9BACL</name>
<sequence>MKSSLLIITALAVSLSVAGCGKKENAAEPTPNLTPVAAAEKLDPARPDSTLAKPAVAAQPISTEPVFQARGNRDVIYSVSSKGKKVALTFDDGPDNKYTARILDILKEQGVPATFFLVGKHVQQYPQMVKRISQEGHAIGNHSWDHANLARMSPADVQGEITKTDEAIKSLTGEAPVLFRAPYGAISQEVVNDAIASGHQLIGWSVDTMDWDGKSPATILTTLKKELKPGAIVLQHSAGGKGGNLANTVEALPQLIAYLKKEGYQFVTVTDLIKS</sequence>
<dbReference type="RefSeq" id="WP_269880676.1">
    <property type="nucleotide sequence ID" value="NZ_JAQAGZ010000004.1"/>
</dbReference>
<protein>
    <submittedName>
        <fullName evidence="3">Polysaccharide deacetylase family protein</fullName>
    </submittedName>
</protein>
<dbReference type="CDD" id="cd10917">
    <property type="entry name" value="CE4_NodB_like_6s_7s"/>
    <property type="match status" value="1"/>
</dbReference>
<dbReference type="PROSITE" id="PS51257">
    <property type="entry name" value="PROKAR_LIPOPROTEIN"/>
    <property type="match status" value="1"/>
</dbReference>
<dbReference type="InterPro" id="IPR050248">
    <property type="entry name" value="Polysacc_deacetylase_ArnD"/>
</dbReference>
<dbReference type="Gene3D" id="3.20.20.370">
    <property type="entry name" value="Glycoside hydrolase/deacetylase"/>
    <property type="match status" value="1"/>
</dbReference>
<comment type="caution">
    <text evidence="3">The sequence shown here is derived from an EMBL/GenBank/DDBJ whole genome shotgun (WGS) entry which is preliminary data.</text>
</comment>
<keyword evidence="4" id="KW-1185">Reference proteome</keyword>
<feature type="domain" description="NodB homology" evidence="2">
    <location>
        <begin position="84"/>
        <end position="267"/>
    </location>
</feature>
<feature type="signal peptide" evidence="1">
    <location>
        <begin position="1"/>
        <end position="18"/>
    </location>
</feature>
<evidence type="ECO:0000313" key="4">
    <source>
        <dbReference type="Proteomes" id="UP001527882"/>
    </source>
</evidence>
<proteinExistence type="predicted"/>
<dbReference type="InterPro" id="IPR011330">
    <property type="entry name" value="Glyco_hydro/deAcase_b/a-brl"/>
</dbReference>
<dbReference type="InterPro" id="IPR002509">
    <property type="entry name" value="NODB_dom"/>
</dbReference>
<reference evidence="3 4" key="1">
    <citation type="submission" date="2022-12" db="EMBL/GenBank/DDBJ databases">
        <title>Draft genome sequence of Paenibacillus sp. dW9.</title>
        <authorList>
            <person name="Choi E.-W."/>
            <person name="Kim D.-U."/>
        </authorList>
    </citation>
    <scope>NUCLEOTIDE SEQUENCE [LARGE SCALE GENOMIC DNA]</scope>
    <source>
        <strain evidence="4">dW9</strain>
    </source>
</reference>
<evidence type="ECO:0000259" key="2">
    <source>
        <dbReference type="PROSITE" id="PS51677"/>
    </source>
</evidence>
<dbReference type="Proteomes" id="UP001527882">
    <property type="component" value="Unassembled WGS sequence"/>
</dbReference>
<dbReference type="SUPFAM" id="SSF88713">
    <property type="entry name" value="Glycoside hydrolase/deacetylase"/>
    <property type="match status" value="1"/>
</dbReference>
<evidence type="ECO:0000313" key="3">
    <source>
        <dbReference type="EMBL" id="MCZ8512260.1"/>
    </source>
</evidence>
<evidence type="ECO:0000256" key="1">
    <source>
        <dbReference type="SAM" id="SignalP"/>
    </source>
</evidence>
<accession>A0ABT4Q6D0</accession>
<dbReference type="PANTHER" id="PTHR10587">
    <property type="entry name" value="GLYCOSYL TRANSFERASE-RELATED"/>
    <property type="match status" value="1"/>
</dbReference>
<dbReference type="PROSITE" id="PS51677">
    <property type="entry name" value="NODB"/>
    <property type="match status" value="1"/>
</dbReference>
<dbReference type="EMBL" id="JAQAGZ010000004">
    <property type="protein sequence ID" value="MCZ8512260.1"/>
    <property type="molecule type" value="Genomic_DNA"/>
</dbReference>